<gene>
    <name evidence="1" type="ORF">QAD02_017127</name>
</gene>
<dbReference type="Proteomes" id="UP001239111">
    <property type="component" value="Chromosome 2"/>
</dbReference>
<protein>
    <submittedName>
        <fullName evidence="1">Uncharacterized protein</fullName>
    </submittedName>
</protein>
<dbReference type="EMBL" id="CM056742">
    <property type="protein sequence ID" value="KAJ8681340.1"/>
    <property type="molecule type" value="Genomic_DNA"/>
</dbReference>
<accession>A0ACC2PCJ8</accession>
<evidence type="ECO:0000313" key="1">
    <source>
        <dbReference type="EMBL" id="KAJ8681340.1"/>
    </source>
</evidence>
<comment type="caution">
    <text evidence="1">The sequence shown here is derived from an EMBL/GenBank/DDBJ whole genome shotgun (WGS) entry which is preliminary data.</text>
</comment>
<name>A0ACC2PCJ8_9HYME</name>
<evidence type="ECO:0000313" key="2">
    <source>
        <dbReference type="Proteomes" id="UP001239111"/>
    </source>
</evidence>
<sequence>MPKNKNKPNAFLFFMLDWKETEERKGRKFPNGLKDVQSDPVCNELWKSMSDDEKFRYKLMEKSSKALPKQEKRTGVGESITELQKHQMKLQEFKDNMNEYISGLIRTAKESSPEALQNLRFYVIHVNYFYHRILEDTIDPEYYPAEIAIVEFSLEKGVTRVYNQLINEPIKVGFSCDAKSHSSSTHAIPLNATFGKSDYREILNDICQFIKPGSKNGKYPPLYTLFSQESIYQPAKSVLSRLCMADGRLEDYLLLYSFEDLFTYLHNAMIDITGQTKIEPLVAALEIKKDKFAYQLGLECEYHSGFKSSAIFCSQSYAKRWIFVLCSFCCEPLDIEMMPGLHEPENYHDAQSSTLSLSMCNLSLNDSRQASSVQSMTGVSSEYRTRVSERTAAEERRRRAEANSKPIEIIDYSKRQMTKKPQEVQPIERPLRAPHTRSAVAYVDTTDTESIDFSEKSFPSIGRGVALRKKLQEQKKPGGNGNCTPMIFILSMCEWLFTSAICSSSGYAGRLRS</sequence>
<proteinExistence type="predicted"/>
<keyword evidence="2" id="KW-1185">Reference proteome</keyword>
<organism evidence="1 2">
    <name type="scientific">Eretmocerus hayati</name>
    <dbReference type="NCBI Taxonomy" id="131215"/>
    <lineage>
        <taxon>Eukaryota</taxon>
        <taxon>Metazoa</taxon>
        <taxon>Ecdysozoa</taxon>
        <taxon>Arthropoda</taxon>
        <taxon>Hexapoda</taxon>
        <taxon>Insecta</taxon>
        <taxon>Pterygota</taxon>
        <taxon>Neoptera</taxon>
        <taxon>Endopterygota</taxon>
        <taxon>Hymenoptera</taxon>
        <taxon>Apocrita</taxon>
        <taxon>Proctotrupomorpha</taxon>
        <taxon>Chalcidoidea</taxon>
        <taxon>Aphelinidae</taxon>
        <taxon>Aphelininae</taxon>
        <taxon>Eretmocerus</taxon>
    </lineage>
</organism>
<reference evidence="1" key="1">
    <citation type="submission" date="2023-04" db="EMBL/GenBank/DDBJ databases">
        <title>A chromosome-level genome assembly of the parasitoid wasp Eretmocerus hayati.</title>
        <authorList>
            <person name="Zhong Y."/>
            <person name="Liu S."/>
            <person name="Liu Y."/>
        </authorList>
    </citation>
    <scope>NUCLEOTIDE SEQUENCE</scope>
    <source>
        <strain evidence="1">ZJU_SS_LIU_2023</strain>
    </source>
</reference>